<evidence type="ECO:0000259" key="7">
    <source>
        <dbReference type="SMART" id="SM00014"/>
    </source>
</evidence>
<evidence type="ECO:0000313" key="8">
    <source>
        <dbReference type="EMBL" id="KAG5417496.1"/>
    </source>
</evidence>
<dbReference type="InterPro" id="IPR036938">
    <property type="entry name" value="PAP2/HPO_sf"/>
</dbReference>
<feature type="transmembrane region" description="Helical" evidence="6">
    <location>
        <begin position="196"/>
        <end position="214"/>
    </location>
</feature>
<dbReference type="GO" id="GO:0046839">
    <property type="term" value="P:phospholipid dephosphorylation"/>
    <property type="evidence" value="ECO:0007669"/>
    <property type="project" value="TreeGrafter"/>
</dbReference>
<evidence type="ECO:0000256" key="2">
    <source>
        <dbReference type="ARBA" id="ARBA00008816"/>
    </source>
</evidence>
<dbReference type="InterPro" id="IPR043216">
    <property type="entry name" value="PAP-like"/>
</dbReference>
<dbReference type="EMBL" id="JAEOAQ010000007">
    <property type="protein sequence ID" value="KAG5417496.1"/>
    <property type="molecule type" value="Genomic_DNA"/>
</dbReference>
<dbReference type="CDD" id="cd03390">
    <property type="entry name" value="PAP2_containing_1_like"/>
    <property type="match status" value="1"/>
</dbReference>
<dbReference type="OrthoDB" id="10030083at2759"/>
<reference evidence="8 9" key="1">
    <citation type="submission" date="2020-12" db="EMBL/GenBank/DDBJ databases">
        <title>Effect of drift, selection, and recombination on the evolution of hybrid genomes in Candida yeast pathogens.</title>
        <authorList>
            <person name="Mixao V."/>
            <person name="Ksiezopolska E."/>
            <person name="Saus E."/>
            <person name="Boekhout T."/>
            <person name="Gacser A."/>
            <person name="Gabaldon T."/>
        </authorList>
    </citation>
    <scope>NUCLEOTIDE SEQUENCE [LARGE SCALE GENOMIC DNA]</scope>
    <source>
        <strain evidence="8 9">BP57</strain>
    </source>
</reference>
<evidence type="ECO:0000256" key="1">
    <source>
        <dbReference type="ARBA" id="ARBA00004141"/>
    </source>
</evidence>
<gene>
    <name evidence="8" type="ORF">I9W82_005131</name>
</gene>
<dbReference type="GeneID" id="93653760"/>
<feature type="transmembrane region" description="Helical" evidence="6">
    <location>
        <begin position="220"/>
        <end position="240"/>
    </location>
</feature>
<evidence type="ECO:0000256" key="5">
    <source>
        <dbReference type="ARBA" id="ARBA00023136"/>
    </source>
</evidence>
<comment type="caution">
    <text evidence="8">The sequence shown here is derived from an EMBL/GenBank/DDBJ whole genome shotgun (WGS) entry which is preliminary data.</text>
</comment>
<dbReference type="PANTHER" id="PTHR10165:SF35">
    <property type="entry name" value="RE23632P"/>
    <property type="match status" value="1"/>
</dbReference>
<dbReference type="RefSeq" id="XP_067546612.1">
    <property type="nucleotide sequence ID" value="XM_067694276.1"/>
</dbReference>
<dbReference type="AlphaFoldDB" id="A0A8H7ZEQ4"/>
<comment type="subcellular location">
    <subcellularLocation>
        <location evidence="1">Membrane</location>
        <topology evidence="1">Multi-pass membrane protein</topology>
    </subcellularLocation>
</comment>
<feature type="transmembrane region" description="Helical" evidence="6">
    <location>
        <begin position="170"/>
        <end position="189"/>
    </location>
</feature>
<feature type="transmembrane region" description="Helical" evidence="6">
    <location>
        <begin position="64"/>
        <end position="81"/>
    </location>
</feature>
<keyword evidence="4 6" id="KW-1133">Transmembrane helix</keyword>
<keyword evidence="9" id="KW-1185">Reference proteome</keyword>
<organism evidence="8 9">
    <name type="scientific">Candida metapsilosis</name>
    <dbReference type="NCBI Taxonomy" id="273372"/>
    <lineage>
        <taxon>Eukaryota</taxon>
        <taxon>Fungi</taxon>
        <taxon>Dikarya</taxon>
        <taxon>Ascomycota</taxon>
        <taxon>Saccharomycotina</taxon>
        <taxon>Pichiomycetes</taxon>
        <taxon>Debaryomycetaceae</taxon>
        <taxon>Candida/Lodderomyces clade</taxon>
        <taxon>Candida</taxon>
    </lineage>
</organism>
<accession>A0A8H7ZEQ4</accession>
<name>A0A8H7ZEQ4_9ASCO</name>
<dbReference type="Proteomes" id="UP000669133">
    <property type="component" value="Unassembled WGS sequence"/>
</dbReference>
<dbReference type="InterPro" id="IPR000326">
    <property type="entry name" value="PAP2/HPO"/>
</dbReference>
<keyword evidence="5 6" id="KW-0472">Membrane</keyword>
<dbReference type="Gene3D" id="1.20.144.10">
    <property type="entry name" value="Phosphatidic acid phosphatase type 2/haloperoxidase"/>
    <property type="match status" value="1"/>
</dbReference>
<dbReference type="PANTHER" id="PTHR10165">
    <property type="entry name" value="LIPID PHOSPHATE PHOSPHATASE"/>
    <property type="match status" value="1"/>
</dbReference>
<sequence>MQQKSQTLRSLKLYLPDWILVVALRMIHNLFGKRWTPFQRLFHINDLTISHPFASNQRVGRFELYLYSTYIPCILIALLSMSRGKSIQSKLHLAQKSLLGLLFSVSVESVLTDILKCWIGNHRPDFIARCGPVLETPINTLVDLSVCTYPLGKKQLLDGLRSTPSGHSSMAFAGLLYLSLWIFHQFGILSRVKHRAMLVIVASLPTLMAVYIAISRTQDYRHHFYDVISGSLLGIVFAVFSHWKYHQQGTTVVKDN</sequence>
<dbReference type="GO" id="GO:0006644">
    <property type="term" value="P:phospholipid metabolic process"/>
    <property type="evidence" value="ECO:0007669"/>
    <property type="project" value="InterPro"/>
</dbReference>
<proteinExistence type="inferred from homology"/>
<comment type="similarity">
    <text evidence="2">Belongs to the PA-phosphatase related phosphoesterase family.</text>
</comment>
<keyword evidence="3 6" id="KW-0812">Transmembrane</keyword>
<evidence type="ECO:0000256" key="3">
    <source>
        <dbReference type="ARBA" id="ARBA00022692"/>
    </source>
</evidence>
<dbReference type="SMART" id="SM00014">
    <property type="entry name" value="acidPPc"/>
    <property type="match status" value="1"/>
</dbReference>
<dbReference type="GO" id="GO:0008195">
    <property type="term" value="F:phosphatidate phosphatase activity"/>
    <property type="evidence" value="ECO:0007669"/>
    <property type="project" value="TreeGrafter"/>
</dbReference>
<dbReference type="Pfam" id="PF01569">
    <property type="entry name" value="PAP2"/>
    <property type="match status" value="1"/>
</dbReference>
<evidence type="ECO:0000256" key="6">
    <source>
        <dbReference type="SAM" id="Phobius"/>
    </source>
</evidence>
<protein>
    <recommendedName>
        <fullName evidence="7">Phosphatidic acid phosphatase type 2/haloperoxidase domain-containing protein</fullName>
    </recommendedName>
</protein>
<dbReference type="GO" id="GO:0016020">
    <property type="term" value="C:membrane"/>
    <property type="evidence" value="ECO:0007669"/>
    <property type="project" value="UniProtKB-SubCell"/>
</dbReference>
<dbReference type="SUPFAM" id="SSF48317">
    <property type="entry name" value="Acid phosphatase/Vanadium-dependent haloperoxidase"/>
    <property type="match status" value="1"/>
</dbReference>
<feature type="domain" description="Phosphatidic acid phosphatase type 2/haloperoxidase" evidence="7">
    <location>
        <begin position="98"/>
        <end position="242"/>
    </location>
</feature>
<evidence type="ECO:0000313" key="9">
    <source>
        <dbReference type="Proteomes" id="UP000669133"/>
    </source>
</evidence>
<evidence type="ECO:0000256" key="4">
    <source>
        <dbReference type="ARBA" id="ARBA00022989"/>
    </source>
</evidence>